<gene>
    <name evidence="3" type="primary">K0390G01.33</name>
    <name evidence="4" type="synonym">K0177A07.2</name>
</gene>
<dbReference type="EMBL" id="AP011487">
    <property type="protein sequence ID" value="BBD82486.1"/>
    <property type="molecule type" value="Genomic_DNA"/>
</dbReference>
<feature type="domain" description="BTB" evidence="2">
    <location>
        <begin position="37"/>
        <end position="68"/>
    </location>
</feature>
<reference evidence="4" key="1">
    <citation type="submission" date="2009-05" db="EMBL/GenBank/DDBJ databases">
        <title>Oryza sativa Indica Group genomic DNA, chromosome 11, BAC clone:K0177A07, cultivar:Kasalath.</title>
        <authorList>
            <person name="Matsumoto T."/>
            <person name="Wu J."/>
            <person name="Kanamori H."/>
        </authorList>
    </citation>
    <scope>NUCLEOTIDE SEQUENCE</scope>
</reference>
<evidence type="ECO:0000259" key="2">
    <source>
        <dbReference type="Pfam" id="PF00651"/>
    </source>
</evidence>
<dbReference type="InterPro" id="IPR011333">
    <property type="entry name" value="SKP1/BTB/POZ_sf"/>
</dbReference>
<protein>
    <recommendedName>
        <fullName evidence="2">BTB domain-containing protein</fullName>
    </recommendedName>
</protein>
<dbReference type="Gene3D" id="3.30.710.10">
    <property type="entry name" value="Potassium Channel Kv1.1, Chain A"/>
    <property type="match status" value="1"/>
</dbReference>
<evidence type="ECO:0000313" key="3">
    <source>
        <dbReference type="EMBL" id="BBD82486.1"/>
    </source>
</evidence>
<accession>A0A679BAR0</accession>
<comment type="pathway">
    <text evidence="1">Protein modification; protein ubiquitination.</text>
</comment>
<dbReference type="AlphaFoldDB" id="A0A679BAR0"/>
<proteinExistence type="predicted"/>
<dbReference type="SUPFAM" id="SSF54695">
    <property type="entry name" value="POZ domain"/>
    <property type="match status" value="1"/>
</dbReference>
<dbReference type="EMBL" id="AP011488">
    <property type="protein sequence ID" value="BBD82494.1"/>
    <property type="molecule type" value="Genomic_DNA"/>
</dbReference>
<name>A0A679BAR0_ORYSI</name>
<sequence>MARDPTGYGGRVPLVYTLDPPLHALVLLGMRKRELQLYIFQVDDMDPSVFRTMLQFIYTDILPYNDEDDMTGTNGSESARRGP</sequence>
<evidence type="ECO:0000313" key="4">
    <source>
        <dbReference type="EMBL" id="BBD82494.1"/>
    </source>
</evidence>
<evidence type="ECO:0000256" key="1">
    <source>
        <dbReference type="ARBA" id="ARBA00004906"/>
    </source>
</evidence>
<reference evidence="3" key="2">
    <citation type="submission" date="2009-05" db="EMBL/GenBank/DDBJ databases">
        <title>Oryza sativa Indica Group genomic DNA, chromosome 11, BAC clone:K0390G01, cultivar:Kasalath.</title>
        <authorList>
            <person name="Matsumoto T."/>
            <person name="Wu J."/>
            <person name="Kanamori H."/>
        </authorList>
    </citation>
    <scope>NUCLEOTIDE SEQUENCE</scope>
</reference>
<organism evidence="3">
    <name type="scientific">Oryza sativa subsp. indica</name>
    <name type="common">Rice</name>
    <dbReference type="NCBI Taxonomy" id="39946"/>
    <lineage>
        <taxon>Eukaryota</taxon>
        <taxon>Viridiplantae</taxon>
        <taxon>Streptophyta</taxon>
        <taxon>Embryophyta</taxon>
        <taxon>Tracheophyta</taxon>
        <taxon>Spermatophyta</taxon>
        <taxon>Magnoliopsida</taxon>
        <taxon>Liliopsida</taxon>
        <taxon>Poales</taxon>
        <taxon>Poaceae</taxon>
        <taxon>BOP clade</taxon>
        <taxon>Oryzoideae</taxon>
        <taxon>Oryzeae</taxon>
        <taxon>Oryzinae</taxon>
        <taxon>Oryza</taxon>
        <taxon>Oryza sativa</taxon>
    </lineage>
</organism>
<dbReference type="InterPro" id="IPR000210">
    <property type="entry name" value="BTB/POZ_dom"/>
</dbReference>
<dbReference type="Pfam" id="PF00651">
    <property type="entry name" value="BTB"/>
    <property type="match status" value="1"/>
</dbReference>